<evidence type="ECO:0000256" key="2">
    <source>
        <dbReference type="ARBA" id="ARBA00023043"/>
    </source>
</evidence>
<evidence type="ECO:0000313" key="7">
    <source>
        <dbReference type="Proteomes" id="UP000813385"/>
    </source>
</evidence>
<dbReference type="PANTHER" id="PTHR24189">
    <property type="entry name" value="MYOTROPHIN"/>
    <property type="match status" value="1"/>
</dbReference>
<dbReference type="Gene3D" id="1.25.40.20">
    <property type="entry name" value="Ankyrin repeat-containing domain"/>
    <property type="match status" value="5"/>
</dbReference>
<name>A0A8K0T8D7_9PEZI</name>
<keyword evidence="2 3" id="KW-0040">ANK repeat</keyword>
<keyword evidence="7" id="KW-1185">Reference proteome</keyword>
<feature type="repeat" description="ANK" evidence="3">
    <location>
        <begin position="505"/>
        <end position="544"/>
    </location>
</feature>
<dbReference type="InterPro" id="IPR056884">
    <property type="entry name" value="NPHP3-like_N"/>
</dbReference>
<dbReference type="InterPro" id="IPR036770">
    <property type="entry name" value="Ankyrin_rpt-contain_sf"/>
</dbReference>
<gene>
    <name evidence="6" type="ORF">B0T11DRAFT_331185</name>
</gene>
<dbReference type="SUPFAM" id="SSF48403">
    <property type="entry name" value="Ankyrin repeat"/>
    <property type="match status" value="3"/>
</dbReference>
<keyword evidence="1" id="KW-0677">Repeat</keyword>
<evidence type="ECO:0000256" key="4">
    <source>
        <dbReference type="SAM" id="MobiDB-lite"/>
    </source>
</evidence>
<dbReference type="Pfam" id="PF12796">
    <property type="entry name" value="Ank_2"/>
    <property type="match status" value="1"/>
</dbReference>
<comment type="caution">
    <text evidence="6">The sequence shown here is derived from an EMBL/GenBank/DDBJ whole genome shotgun (WGS) entry which is preliminary data.</text>
</comment>
<dbReference type="SMART" id="SM00248">
    <property type="entry name" value="ANK"/>
    <property type="match status" value="9"/>
</dbReference>
<evidence type="ECO:0000259" key="5">
    <source>
        <dbReference type="Pfam" id="PF24883"/>
    </source>
</evidence>
<dbReference type="Pfam" id="PF24883">
    <property type="entry name" value="NPHP3_N"/>
    <property type="match status" value="1"/>
</dbReference>
<evidence type="ECO:0000256" key="3">
    <source>
        <dbReference type="PROSITE-ProRule" id="PRU00023"/>
    </source>
</evidence>
<feature type="region of interest" description="Disordered" evidence="4">
    <location>
        <begin position="1"/>
        <end position="23"/>
    </location>
</feature>
<dbReference type="InterPro" id="IPR002110">
    <property type="entry name" value="Ankyrin_rpt"/>
</dbReference>
<dbReference type="OrthoDB" id="21416at2759"/>
<dbReference type="PANTHER" id="PTHR24189:SF50">
    <property type="entry name" value="ANKYRIN REPEAT AND SOCS BOX PROTEIN 2"/>
    <property type="match status" value="1"/>
</dbReference>
<proteinExistence type="predicted"/>
<reference evidence="6" key="1">
    <citation type="journal article" date="2021" name="Nat. Commun.">
        <title>Genetic determinants of endophytism in the Arabidopsis root mycobiome.</title>
        <authorList>
            <person name="Mesny F."/>
            <person name="Miyauchi S."/>
            <person name="Thiergart T."/>
            <person name="Pickel B."/>
            <person name="Atanasova L."/>
            <person name="Karlsson M."/>
            <person name="Huettel B."/>
            <person name="Barry K.W."/>
            <person name="Haridas S."/>
            <person name="Chen C."/>
            <person name="Bauer D."/>
            <person name="Andreopoulos W."/>
            <person name="Pangilinan J."/>
            <person name="LaButti K."/>
            <person name="Riley R."/>
            <person name="Lipzen A."/>
            <person name="Clum A."/>
            <person name="Drula E."/>
            <person name="Henrissat B."/>
            <person name="Kohler A."/>
            <person name="Grigoriev I.V."/>
            <person name="Martin F.M."/>
            <person name="Hacquard S."/>
        </authorList>
    </citation>
    <scope>NUCLEOTIDE SEQUENCE</scope>
    <source>
        <strain evidence="6">MPI-CAGE-AT-0016</strain>
    </source>
</reference>
<accession>A0A8K0T8D7</accession>
<dbReference type="InterPro" id="IPR050745">
    <property type="entry name" value="Multifunctional_regulatory"/>
</dbReference>
<evidence type="ECO:0000256" key="1">
    <source>
        <dbReference type="ARBA" id="ARBA00022737"/>
    </source>
</evidence>
<protein>
    <submittedName>
        <fullName evidence="6">Ankyrin repeat-containing domain protein</fullName>
    </submittedName>
</protein>
<dbReference type="Proteomes" id="UP000813385">
    <property type="component" value="Unassembled WGS sequence"/>
</dbReference>
<evidence type="ECO:0000313" key="6">
    <source>
        <dbReference type="EMBL" id="KAH7353230.1"/>
    </source>
</evidence>
<dbReference type="EMBL" id="JAGPXD010000005">
    <property type="protein sequence ID" value="KAH7353230.1"/>
    <property type="molecule type" value="Genomic_DNA"/>
</dbReference>
<organism evidence="6 7">
    <name type="scientific">Plectosphaerella cucumerina</name>
    <dbReference type="NCBI Taxonomy" id="40658"/>
    <lineage>
        <taxon>Eukaryota</taxon>
        <taxon>Fungi</taxon>
        <taxon>Dikarya</taxon>
        <taxon>Ascomycota</taxon>
        <taxon>Pezizomycotina</taxon>
        <taxon>Sordariomycetes</taxon>
        <taxon>Hypocreomycetidae</taxon>
        <taxon>Glomerellales</taxon>
        <taxon>Plectosphaerellaceae</taxon>
        <taxon>Plectosphaerella</taxon>
    </lineage>
</organism>
<sequence length="1025" mass="113362">MDPLDEDASHRQGPTADDVISLPASQDDDFVLVNSTASDSELDTFRARLAPTDYFAESSEYRRHLSAWTPNTGLWVCDTDAFRQWQTSPTHGCLWIKGAPGAEKSVIAASLIAHLTEQEPSTPSISDQVFLKTLTAFCRGMRRPQDYTPRKRRDIDKKWRRDIAWTRQGPSSIDGFHSLSMTPLQFASYFGLLQHAQNLIEYGDLDAELFLFSRNPVPVSFEYTFRLMDYPAFPSVWWACFSGHRDIVKRLLDNIDLEKTTPSSKVLHEWKFEFLKATLHMRRASVLGHLLGRRFVSFPAASNLGEALALFLLFDAACISVALPMHEVAEMLAEHGASIDADIYGDAIGLAIKRYDVEMAKILLATCSDKNALRSSLFSMCEQRGDREWTWSTLVETCPQLIVRPLVYEACARNSPNLQMIKLLVERGGADVNARIISNWDDSSPNCTDDENSSFSTLASEYGEYEDVGADTALGYMAFHQDYWHLEAVRYLAKHGANVNVRDRYGKTPLMMASRPAIRRPVGWTLEFLRVLLELGADPTLADDSGLSCLDWAQGIDTLRVLVASGADLASSAASLVQRSVEDLDVELADMVLSGCQVDLNASFEGRKPMWTLIDSISERAMGGIAQPEMPERRQRRKAMLEVLLSHGASPFAVLSNGATLLHSLVRHGLLDDDLFGFLLSRQSSLDIEAIDCEGSTLLLETCGYDDGGVASVPSDRPLNPGTVYETSRAEMHLKLIEAGADVTAVNDRGEQVLHMMLSSPWMPSHYILDFLRQPQGLKQAFVETASGYSALHNALSMLRPDICMELLRMGANPQIKFGDGSGPLSYIELQCLDKNIWQQKLSGYNHDPPCDSWGATRESGHTEACLELWKYFLAAGHDVNSRDRLGSPPLFSYLVWADPEADNGDTRPAEAPLVREADFMSDGNSGGEDGGSSPRQLEEGKNLIWFDAFFAAADLRATDNTGATALRVVASLPGRIGAGNTFRVLVEKGGLDPLTEDHLGRSSLDVAAETGKEEVLELFRSRKG</sequence>
<dbReference type="AlphaFoldDB" id="A0A8K0T8D7"/>
<dbReference type="PROSITE" id="PS50088">
    <property type="entry name" value="ANK_REPEAT"/>
    <property type="match status" value="1"/>
</dbReference>
<feature type="domain" description="Nephrocystin 3-like N-terminal" evidence="5">
    <location>
        <begin position="71"/>
        <end position="120"/>
    </location>
</feature>